<accession>A0A017S529</accession>
<feature type="compositionally biased region" description="Acidic residues" evidence="1">
    <location>
        <begin position="371"/>
        <end position="380"/>
    </location>
</feature>
<proteinExistence type="predicted"/>
<evidence type="ECO:0008006" key="4">
    <source>
        <dbReference type="Google" id="ProtNLM"/>
    </source>
</evidence>
<dbReference type="OrthoDB" id="552755at2759"/>
<name>A0A017S529_ASPRC</name>
<reference evidence="3" key="1">
    <citation type="journal article" date="2014" name="Nat. Commun.">
        <title>Genomic adaptations of the halophilic Dead Sea filamentous fungus Eurotium rubrum.</title>
        <authorList>
            <person name="Kis-Papo T."/>
            <person name="Weig A.R."/>
            <person name="Riley R."/>
            <person name="Persoh D."/>
            <person name="Salamov A."/>
            <person name="Sun H."/>
            <person name="Lipzen A."/>
            <person name="Wasser S.P."/>
            <person name="Rambold G."/>
            <person name="Grigoriev I.V."/>
            <person name="Nevo E."/>
        </authorList>
    </citation>
    <scope>NUCLEOTIDE SEQUENCE [LARGE SCALE GENOMIC DNA]</scope>
    <source>
        <strain evidence="3">CBS 135680</strain>
    </source>
</reference>
<feature type="region of interest" description="Disordered" evidence="1">
    <location>
        <begin position="336"/>
        <end position="380"/>
    </location>
</feature>
<evidence type="ECO:0000313" key="3">
    <source>
        <dbReference type="Proteomes" id="UP000019804"/>
    </source>
</evidence>
<feature type="compositionally biased region" description="Basic and acidic residues" evidence="1">
    <location>
        <begin position="224"/>
        <end position="236"/>
    </location>
</feature>
<feature type="compositionally biased region" description="Basic and acidic residues" evidence="1">
    <location>
        <begin position="200"/>
        <end position="210"/>
    </location>
</feature>
<dbReference type="GO" id="GO:0005634">
    <property type="term" value="C:nucleus"/>
    <property type="evidence" value="ECO:0007669"/>
    <property type="project" value="TreeGrafter"/>
</dbReference>
<evidence type="ECO:0000256" key="1">
    <source>
        <dbReference type="SAM" id="MobiDB-lite"/>
    </source>
</evidence>
<protein>
    <recommendedName>
        <fullName evidence="4">Transcriptional regulator</fullName>
    </recommendedName>
</protein>
<feature type="compositionally biased region" description="Basic and acidic residues" evidence="1">
    <location>
        <begin position="85"/>
        <end position="111"/>
    </location>
</feature>
<dbReference type="Proteomes" id="UP000019804">
    <property type="component" value="Unassembled WGS sequence"/>
</dbReference>
<dbReference type="InterPro" id="IPR037647">
    <property type="entry name" value="HIRIP3"/>
</dbReference>
<gene>
    <name evidence="2" type="ORF">EURHEDRAFT_415951</name>
</gene>
<dbReference type="HOGENOM" id="CLU_033002_1_0_1"/>
<feature type="compositionally biased region" description="Basic and acidic residues" evidence="1">
    <location>
        <begin position="151"/>
        <end position="163"/>
    </location>
</feature>
<feature type="region of interest" description="Disordered" evidence="1">
    <location>
        <begin position="85"/>
        <end position="264"/>
    </location>
</feature>
<feature type="compositionally biased region" description="Basic and acidic residues" evidence="1">
    <location>
        <begin position="1"/>
        <end position="10"/>
    </location>
</feature>
<dbReference type="RefSeq" id="XP_040635641.1">
    <property type="nucleotide sequence ID" value="XM_040782825.1"/>
</dbReference>
<evidence type="ECO:0000313" key="2">
    <source>
        <dbReference type="EMBL" id="EYE91951.1"/>
    </source>
</evidence>
<dbReference type="EMBL" id="KK088440">
    <property type="protein sequence ID" value="EYE91951.1"/>
    <property type="molecule type" value="Genomic_DNA"/>
</dbReference>
<dbReference type="PANTHER" id="PTHR15410">
    <property type="entry name" value="HIRA-INTERACTING PROTEIN 3"/>
    <property type="match status" value="1"/>
</dbReference>
<feature type="region of interest" description="Disordered" evidence="1">
    <location>
        <begin position="1"/>
        <end position="30"/>
    </location>
</feature>
<keyword evidence="3" id="KW-1185">Reference proteome</keyword>
<feature type="compositionally biased region" description="Acidic residues" evidence="1">
    <location>
        <begin position="187"/>
        <end position="197"/>
    </location>
</feature>
<organism evidence="2 3">
    <name type="scientific">Aspergillus ruber (strain CBS 135680)</name>
    <dbReference type="NCBI Taxonomy" id="1388766"/>
    <lineage>
        <taxon>Eukaryota</taxon>
        <taxon>Fungi</taxon>
        <taxon>Dikarya</taxon>
        <taxon>Ascomycota</taxon>
        <taxon>Pezizomycotina</taxon>
        <taxon>Eurotiomycetes</taxon>
        <taxon>Eurotiomycetidae</taxon>
        <taxon>Eurotiales</taxon>
        <taxon>Aspergillaceae</taxon>
        <taxon>Aspergillus</taxon>
        <taxon>Aspergillus subgen. Aspergillus</taxon>
    </lineage>
</organism>
<sequence length="380" mass="43152">MSPRKAHPEFDSDSDQSLTTSRPSDNQLDKALRDVVADTFKSGKTDELTVKRMRLAAEKALGIEEGFFRSDNVWKVKSDQIIKEEVTALDRDSQEPEEPEGKQKARIKEESPATAPKPAKPKAQPKKNTPAPRKRQQMATPQPKDDGDDVSDYKEDQMEEVKKPARKRKATPQKTQPKPTPSKDIMEDNSDSEEEQDFQPPKDEEEKQDTSESEMSIVLDEEPEPSRKRQKSSEVSKRKKPTTTKKAAPKAAPKAKDVGQDPDQVEIKRLQGWLIKCGIRKFWSKELAPYDTSKAKIRHLKEMLADAGMKGRYSLEKAKQIHEERELKADLEMVQEGAKQWGTGSQEAEETSDSGPRRRRLNRGRQSLAFLEDEDGEETD</sequence>
<dbReference type="STRING" id="1388766.A0A017S529"/>
<feature type="compositionally biased region" description="Polar residues" evidence="1">
    <location>
        <begin position="15"/>
        <end position="26"/>
    </location>
</feature>
<dbReference type="PANTHER" id="PTHR15410:SF2">
    <property type="entry name" value="HIRA-INTERACTING PROTEIN 3"/>
    <property type="match status" value="1"/>
</dbReference>
<dbReference type="AlphaFoldDB" id="A0A017S529"/>
<feature type="compositionally biased region" description="Basic and acidic residues" evidence="1">
    <location>
        <begin position="254"/>
        <end position="264"/>
    </location>
</feature>
<dbReference type="GeneID" id="63697949"/>